<dbReference type="PANTHER" id="PTHR46116:SF26">
    <property type="entry name" value="UBIQUITIN-CONJUGATING ENZYME E2 Z"/>
    <property type="match status" value="1"/>
</dbReference>
<evidence type="ECO:0000256" key="14">
    <source>
        <dbReference type="ARBA" id="ARBA00042401"/>
    </source>
</evidence>
<dbReference type="GO" id="GO:0004869">
    <property type="term" value="F:cysteine-type endopeptidase inhibitor activity"/>
    <property type="evidence" value="ECO:0007669"/>
    <property type="project" value="TreeGrafter"/>
</dbReference>
<dbReference type="EMBL" id="JARKHS020007327">
    <property type="protein sequence ID" value="KAK8781791.1"/>
    <property type="molecule type" value="Genomic_DNA"/>
</dbReference>
<evidence type="ECO:0000256" key="3">
    <source>
        <dbReference type="ARBA" id="ARBA00012486"/>
    </source>
</evidence>
<name>A0AAQ4F4H2_AMBAM</name>
<evidence type="ECO:0000256" key="4">
    <source>
        <dbReference type="ARBA" id="ARBA00022490"/>
    </source>
</evidence>
<dbReference type="SUPFAM" id="SSF54495">
    <property type="entry name" value="UBC-like"/>
    <property type="match status" value="1"/>
</dbReference>
<keyword evidence="7" id="KW-0547">Nucleotide-binding</keyword>
<protein>
    <recommendedName>
        <fullName evidence="11">Ubiquitin-conjugating enzyme E2 Z</fullName>
        <ecNumber evidence="3">2.3.2.23</ecNumber>
    </recommendedName>
    <alternativeName>
        <fullName evidence="12">E2 ubiquitin-conjugating enzyme Z</fullName>
    </alternativeName>
    <alternativeName>
        <fullName evidence="14">Ubiquitin carrier protein Z</fullName>
    </alternativeName>
    <alternativeName>
        <fullName evidence="13">Ubiquitin-protein ligase Z</fullName>
    </alternativeName>
</protein>
<dbReference type="InterPro" id="IPR016135">
    <property type="entry name" value="UBQ-conjugating_enzyme/RWD"/>
</dbReference>
<evidence type="ECO:0000313" key="17">
    <source>
        <dbReference type="EMBL" id="KAK8781791.1"/>
    </source>
</evidence>
<dbReference type="SMART" id="SM00212">
    <property type="entry name" value="UBCc"/>
    <property type="match status" value="1"/>
</dbReference>
<comment type="caution">
    <text evidence="17">The sequence shown here is derived from an EMBL/GenBank/DDBJ whole genome shotgun (WGS) entry which is preliminary data.</text>
</comment>
<dbReference type="GO" id="GO:0006915">
    <property type="term" value="P:apoptotic process"/>
    <property type="evidence" value="ECO:0007669"/>
    <property type="project" value="UniProtKB-KW"/>
</dbReference>
<dbReference type="EC" id="2.3.2.23" evidence="3"/>
<keyword evidence="5" id="KW-0808">Transferase</keyword>
<dbReference type="GO" id="GO:0005737">
    <property type="term" value="C:cytoplasm"/>
    <property type="evidence" value="ECO:0007669"/>
    <property type="project" value="UniProtKB-SubCell"/>
</dbReference>
<gene>
    <name evidence="17" type="ORF">V5799_016870</name>
</gene>
<dbReference type="Gene3D" id="3.10.110.10">
    <property type="entry name" value="Ubiquitin Conjugating Enzyme"/>
    <property type="match status" value="1"/>
</dbReference>
<reference evidence="17 18" key="1">
    <citation type="journal article" date="2023" name="Arcadia Sci">
        <title>De novo assembly of a long-read Amblyomma americanum tick genome.</title>
        <authorList>
            <person name="Chou S."/>
            <person name="Poskanzer K.E."/>
            <person name="Rollins M."/>
            <person name="Thuy-Boun P.S."/>
        </authorList>
    </citation>
    <scope>NUCLEOTIDE SEQUENCE [LARGE SCALE GENOMIC DNA]</scope>
    <source>
        <strain evidence="17">F_SG_1</strain>
        <tissue evidence="17">Salivary glands</tissue>
    </source>
</reference>
<evidence type="ECO:0000256" key="15">
    <source>
        <dbReference type="SAM" id="MobiDB-lite"/>
    </source>
</evidence>
<evidence type="ECO:0000256" key="13">
    <source>
        <dbReference type="ARBA" id="ARBA00042316"/>
    </source>
</evidence>
<feature type="compositionally biased region" description="Basic and acidic residues" evidence="15">
    <location>
        <begin position="19"/>
        <end position="33"/>
    </location>
</feature>
<dbReference type="Pfam" id="PF00179">
    <property type="entry name" value="UQ_con"/>
    <property type="match status" value="1"/>
</dbReference>
<feature type="compositionally biased region" description="Gly residues" evidence="15">
    <location>
        <begin position="1"/>
        <end position="10"/>
    </location>
</feature>
<dbReference type="PROSITE" id="PS50127">
    <property type="entry name" value="UBC_2"/>
    <property type="match status" value="1"/>
</dbReference>
<evidence type="ECO:0000256" key="6">
    <source>
        <dbReference type="ARBA" id="ARBA00022703"/>
    </source>
</evidence>
<evidence type="ECO:0000256" key="5">
    <source>
        <dbReference type="ARBA" id="ARBA00022679"/>
    </source>
</evidence>
<evidence type="ECO:0000256" key="10">
    <source>
        <dbReference type="ARBA" id="ARBA00023242"/>
    </source>
</evidence>
<dbReference type="Proteomes" id="UP001321473">
    <property type="component" value="Unassembled WGS sequence"/>
</dbReference>
<dbReference type="GO" id="GO:0005634">
    <property type="term" value="C:nucleus"/>
    <property type="evidence" value="ECO:0007669"/>
    <property type="project" value="UniProtKB-SubCell"/>
</dbReference>
<evidence type="ECO:0000256" key="7">
    <source>
        <dbReference type="ARBA" id="ARBA00022741"/>
    </source>
</evidence>
<evidence type="ECO:0000256" key="12">
    <source>
        <dbReference type="ARBA" id="ARBA00041798"/>
    </source>
</evidence>
<keyword evidence="10" id="KW-0539">Nucleus</keyword>
<evidence type="ECO:0000256" key="9">
    <source>
        <dbReference type="ARBA" id="ARBA00022840"/>
    </source>
</evidence>
<evidence type="ECO:0000313" key="18">
    <source>
        <dbReference type="Proteomes" id="UP001321473"/>
    </source>
</evidence>
<evidence type="ECO:0000256" key="8">
    <source>
        <dbReference type="ARBA" id="ARBA00022786"/>
    </source>
</evidence>
<keyword evidence="4" id="KW-0963">Cytoplasm</keyword>
<dbReference type="InterPro" id="IPR000608">
    <property type="entry name" value="UBC"/>
</dbReference>
<accession>A0AAQ4F4H2</accession>
<keyword evidence="8" id="KW-0833">Ubl conjugation pathway</keyword>
<evidence type="ECO:0000259" key="16">
    <source>
        <dbReference type="PROSITE" id="PS50127"/>
    </source>
</evidence>
<feature type="region of interest" description="Disordered" evidence="15">
    <location>
        <begin position="1"/>
        <end position="33"/>
    </location>
</feature>
<sequence length="272" mass="29741">MATGQGGFGNSQGPPESDGESRDPPKFTRDDSCSPRIMRVKKDIADFFADPPPGIYIHPDETDVTKVHALMVGSETTPFEGGFFRLYIAFPTDYPMSPPTVTFLTTDAGRVSFNPHIYATGHICLNILGTNGQSWSPAQSLSSVLISVLSLLNENTGVKNNQEATSTYRTFLLHETIRVAVCDAVEDCLKDNSSFPAAFKDVVLKKFEDYYSKHEGEVKAHLGLTGTPMPYSGRPYQFETLLTRLLDLKERVAKKRAEDAAAVAAAAASFSF</sequence>
<dbReference type="AlphaFoldDB" id="A0AAQ4F4H2"/>
<feature type="domain" description="UBC core" evidence="16">
    <location>
        <begin position="35"/>
        <end position="194"/>
    </location>
</feature>
<dbReference type="GO" id="GO:0043066">
    <property type="term" value="P:negative regulation of apoptotic process"/>
    <property type="evidence" value="ECO:0007669"/>
    <property type="project" value="TreeGrafter"/>
</dbReference>
<keyword evidence="6" id="KW-0053">Apoptosis</keyword>
<dbReference type="GO" id="GO:0061631">
    <property type="term" value="F:ubiquitin conjugating enzyme activity"/>
    <property type="evidence" value="ECO:0007669"/>
    <property type="project" value="UniProtKB-EC"/>
</dbReference>
<dbReference type="GO" id="GO:0005524">
    <property type="term" value="F:ATP binding"/>
    <property type="evidence" value="ECO:0007669"/>
    <property type="project" value="UniProtKB-KW"/>
</dbReference>
<proteinExistence type="predicted"/>
<evidence type="ECO:0000256" key="11">
    <source>
        <dbReference type="ARBA" id="ARBA00039894"/>
    </source>
</evidence>
<keyword evidence="9" id="KW-0067">ATP-binding</keyword>
<evidence type="ECO:0000256" key="1">
    <source>
        <dbReference type="ARBA" id="ARBA00004123"/>
    </source>
</evidence>
<organism evidence="17 18">
    <name type="scientific">Amblyomma americanum</name>
    <name type="common">Lone star tick</name>
    <dbReference type="NCBI Taxonomy" id="6943"/>
    <lineage>
        <taxon>Eukaryota</taxon>
        <taxon>Metazoa</taxon>
        <taxon>Ecdysozoa</taxon>
        <taxon>Arthropoda</taxon>
        <taxon>Chelicerata</taxon>
        <taxon>Arachnida</taxon>
        <taxon>Acari</taxon>
        <taxon>Parasitiformes</taxon>
        <taxon>Ixodida</taxon>
        <taxon>Ixodoidea</taxon>
        <taxon>Ixodidae</taxon>
        <taxon>Amblyomminae</taxon>
        <taxon>Amblyomma</taxon>
    </lineage>
</organism>
<evidence type="ECO:0000256" key="2">
    <source>
        <dbReference type="ARBA" id="ARBA00004496"/>
    </source>
</evidence>
<comment type="subcellular location">
    <subcellularLocation>
        <location evidence="2">Cytoplasm</location>
    </subcellularLocation>
    <subcellularLocation>
        <location evidence="1">Nucleus</location>
    </subcellularLocation>
</comment>
<keyword evidence="18" id="KW-1185">Reference proteome</keyword>
<dbReference type="PANTHER" id="PTHR46116">
    <property type="entry name" value="(E3-INDEPENDENT) E2 UBIQUITIN-CONJUGATING ENZYME"/>
    <property type="match status" value="1"/>
</dbReference>